<keyword evidence="5" id="KW-0472">Membrane</keyword>
<feature type="signal peptide" evidence="6">
    <location>
        <begin position="1"/>
        <end position="18"/>
    </location>
</feature>
<dbReference type="Gene3D" id="2.60.40.3330">
    <property type="match status" value="2"/>
</dbReference>
<dbReference type="Pfam" id="PF01060">
    <property type="entry name" value="TTR-52"/>
    <property type="match status" value="2"/>
</dbReference>
<reference evidence="9" key="1">
    <citation type="submission" date="2017-02" db="UniProtKB">
        <authorList>
            <consortium name="WormBaseParasite"/>
        </authorList>
    </citation>
    <scope>IDENTIFICATION</scope>
</reference>
<dbReference type="AlphaFoldDB" id="A0A0N5CL89"/>
<dbReference type="EMBL" id="UYYF01000081">
    <property type="protein sequence ID" value="VDM96019.1"/>
    <property type="molecule type" value="Genomic_DNA"/>
</dbReference>
<evidence type="ECO:0000313" key="7">
    <source>
        <dbReference type="EMBL" id="VDM96019.1"/>
    </source>
</evidence>
<protein>
    <submittedName>
        <fullName evidence="9">Transthyretin-like family protein</fullName>
    </submittedName>
</protein>
<proteinExistence type="inferred from homology"/>
<keyword evidence="8" id="KW-1185">Reference proteome</keyword>
<keyword evidence="5" id="KW-0812">Transmembrane</keyword>
<dbReference type="OrthoDB" id="5849824at2759"/>
<keyword evidence="5" id="KW-1133">Transmembrane helix</keyword>
<dbReference type="Proteomes" id="UP000276776">
    <property type="component" value="Unassembled WGS sequence"/>
</dbReference>
<evidence type="ECO:0000256" key="6">
    <source>
        <dbReference type="SAM" id="SignalP"/>
    </source>
</evidence>
<evidence type="ECO:0000256" key="4">
    <source>
        <dbReference type="ARBA" id="ARBA00022729"/>
    </source>
</evidence>
<dbReference type="PANTHER" id="PTHR21700:SF3">
    <property type="entry name" value="TRANSTHYRETIN-LIKE PROTEIN 5"/>
    <property type="match status" value="1"/>
</dbReference>
<sequence>MLHILLLTLSILVPYTYGAVGGLVGRTQSAGAKGFLTCNGRPESGVLIKLYDDDRGFDIDDFMGETITDSQGFFQVQGYNAEISPIDPKINIYHDCNDGWWPCQRKVSIMIPDQFISIGNVPQKLYDLGTMELAVSSLNHKFRPAMMFRSIIVLTLCPTVFSAIGGIVGRAQSTGIRGRLLCNGKPASRVLVKLYDDDRGLDMDDFMGETKTNSQGDFELQGYIHEFTPIDPKMNIYHDCNDEWKPCQRKISIMIPNGYITEAKKPTKWYNAGTIELAGKFAGETRDCIH</sequence>
<dbReference type="GO" id="GO:0005576">
    <property type="term" value="C:extracellular region"/>
    <property type="evidence" value="ECO:0007669"/>
    <property type="project" value="UniProtKB-SubCell"/>
</dbReference>
<evidence type="ECO:0000256" key="2">
    <source>
        <dbReference type="ARBA" id="ARBA00010112"/>
    </source>
</evidence>
<evidence type="ECO:0000256" key="3">
    <source>
        <dbReference type="ARBA" id="ARBA00022525"/>
    </source>
</evidence>
<dbReference type="WBParaSite" id="TCLT_0000086801-mRNA-1">
    <property type="protein sequence ID" value="TCLT_0000086801-mRNA-1"/>
    <property type="gene ID" value="TCLT_0000086801"/>
</dbReference>
<evidence type="ECO:0000313" key="8">
    <source>
        <dbReference type="Proteomes" id="UP000276776"/>
    </source>
</evidence>
<dbReference type="GO" id="GO:0009986">
    <property type="term" value="C:cell surface"/>
    <property type="evidence" value="ECO:0007669"/>
    <property type="project" value="InterPro"/>
</dbReference>
<keyword evidence="3" id="KW-0964">Secreted</keyword>
<name>A0A0N5CL89_THECL</name>
<dbReference type="OMA" id="IEWIEDI"/>
<keyword evidence="4 6" id="KW-0732">Signal</keyword>
<dbReference type="PANTHER" id="PTHR21700">
    <property type="entry name" value="TRANSTHYRETIN-LIKE FAMILY PROTEIN-RELATED"/>
    <property type="match status" value="1"/>
</dbReference>
<feature type="chain" id="PRO_5043126202" evidence="6">
    <location>
        <begin position="19"/>
        <end position="290"/>
    </location>
</feature>
<reference evidence="7 8" key="2">
    <citation type="submission" date="2018-11" db="EMBL/GenBank/DDBJ databases">
        <authorList>
            <consortium name="Pathogen Informatics"/>
        </authorList>
    </citation>
    <scope>NUCLEOTIDE SEQUENCE [LARGE SCALE GENOMIC DNA]</scope>
</reference>
<comment type="subcellular location">
    <subcellularLocation>
        <location evidence="1">Secreted</location>
    </subcellularLocation>
</comment>
<dbReference type="InterPro" id="IPR038479">
    <property type="entry name" value="Transthyretin-like_sf"/>
</dbReference>
<dbReference type="InterPro" id="IPR001534">
    <property type="entry name" value="Transthyretin-like"/>
</dbReference>
<feature type="transmembrane region" description="Helical" evidence="5">
    <location>
        <begin position="146"/>
        <end position="169"/>
    </location>
</feature>
<comment type="similarity">
    <text evidence="2">Belongs to the nematode transthyretin-like family.</text>
</comment>
<evidence type="ECO:0000256" key="5">
    <source>
        <dbReference type="SAM" id="Phobius"/>
    </source>
</evidence>
<gene>
    <name evidence="7" type="ORF">TCLT_LOCUS869</name>
</gene>
<evidence type="ECO:0000256" key="1">
    <source>
        <dbReference type="ARBA" id="ARBA00004613"/>
    </source>
</evidence>
<organism evidence="9">
    <name type="scientific">Thelazia callipaeda</name>
    <name type="common">Oriental eyeworm</name>
    <name type="synonym">Parasitic nematode</name>
    <dbReference type="NCBI Taxonomy" id="103827"/>
    <lineage>
        <taxon>Eukaryota</taxon>
        <taxon>Metazoa</taxon>
        <taxon>Ecdysozoa</taxon>
        <taxon>Nematoda</taxon>
        <taxon>Chromadorea</taxon>
        <taxon>Rhabditida</taxon>
        <taxon>Spirurina</taxon>
        <taxon>Spiruromorpha</taxon>
        <taxon>Thelazioidea</taxon>
        <taxon>Thelaziidae</taxon>
        <taxon>Thelazia</taxon>
    </lineage>
</organism>
<accession>A0A0N5CL89</accession>
<evidence type="ECO:0000313" key="9">
    <source>
        <dbReference type="WBParaSite" id="TCLT_0000086801-mRNA-1"/>
    </source>
</evidence>